<dbReference type="InterPro" id="IPR001611">
    <property type="entry name" value="Leu-rich_rpt"/>
</dbReference>
<evidence type="ECO:0000256" key="2">
    <source>
        <dbReference type="ARBA" id="ARBA00022737"/>
    </source>
</evidence>
<keyword evidence="2" id="KW-0677">Repeat</keyword>
<evidence type="ECO:0000256" key="1">
    <source>
        <dbReference type="ARBA" id="ARBA00022614"/>
    </source>
</evidence>
<dbReference type="InterPro" id="IPR055414">
    <property type="entry name" value="LRR_R13L4/SHOC2-like"/>
</dbReference>
<accession>A0ABU7C0Y4</accession>
<dbReference type="PANTHER" id="PTHR48051:SF1">
    <property type="entry name" value="RAS SUPPRESSOR PROTEIN 1"/>
    <property type="match status" value="1"/>
</dbReference>
<protein>
    <recommendedName>
        <fullName evidence="3">Disease resistance R13L4/SHOC-2-like LRR domain-containing protein</fullName>
    </recommendedName>
</protein>
<dbReference type="InterPro" id="IPR003591">
    <property type="entry name" value="Leu-rich_rpt_typical-subtyp"/>
</dbReference>
<evidence type="ECO:0000313" key="4">
    <source>
        <dbReference type="EMBL" id="MED6256406.1"/>
    </source>
</evidence>
<keyword evidence="5" id="KW-1185">Reference proteome</keyword>
<proteinExistence type="predicted"/>
<dbReference type="Pfam" id="PF23598">
    <property type="entry name" value="LRR_14"/>
    <property type="match status" value="1"/>
</dbReference>
<dbReference type="InterPro" id="IPR032675">
    <property type="entry name" value="LRR_dom_sf"/>
</dbReference>
<dbReference type="PROSITE" id="PS51450">
    <property type="entry name" value="LRR"/>
    <property type="match status" value="1"/>
</dbReference>
<evidence type="ECO:0000313" key="5">
    <source>
        <dbReference type="Proteomes" id="UP001345963"/>
    </source>
</evidence>
<dbReference type="Proteomes" id="UP001345963">
    <property type="component" value="Unassembled WGS sequence"/>
</dbReference>
<dbReference type="SUPFAM" id="SSF52058">
    <property type="entry name" value="L domain-like"/>
    <property type="match status" value="1"/>
</dbReference>
<dbReference type="InterPro" id="IPR050216">
    <property type="entry name" value="LRR_domain-containing"/>
</dbReference>
<organism evidence="4 5">
    <name type="scientific">Ataeniobius toweri</name>
    <dbReference type="NCBI Taxonomy" id="208326"/>
    <lineage>
        <taxon>Eukaryota</taxon>
        <taxon>Metazoa</taxon>
        <taxon>Chordata</taxon>
        <taxon>Craniata</taxon>
        <taxon>Vertebrata</taxon>
        <taxon>Euteleostomi</taxon>
        <taxon>Actinopterygii</taxon>
        <taxon>Neopterygii</taxon>
        <taxon>Teleostei</taxon>
        <taxon>Neoteleostei</taxon>
        <taxon>Acanthomorphata</taxon>
        <taxon>Ovalentaria</taxon>
        <taxon>Atherinomorphae</taxon>
        <taxon>Cyprinodontiformes</taxon>
        <taxon>Goodeidae</taxon>
        <taxon>Ataeniobius</taxon>
    </lineage>
</organism>
<name>A0ABU7C0Y4_9TELE</name>
<dbReference type="Gene3D" id="3.80.10.10">
    <property type="entry name" value="Ribonuclease Inhibitor"/>
    <property type="match status" value="1"/>
</dbReference>
<sequence>MAYRSLTIRGAKARALNGKRTSLNLNSKKLNSVPEFVSRFPNLSALLLCNNSITVLPTQLQSLQQLVELNLGNNALKEVPVVLSRLESLRKLYLYSNNIDVVPPDVIGRLRNLVVLNLNHNNIQRLPPEIGRLRKLQHLSVLDNKLEELPDEIGYLTELSEINLTFNELSWLPQQLYQCRELKTLHAARNRLTSLPEGITALSKLRVLDVAGNMLSMFPVGFHLLPLNELYCEGNGLVQCKPVPLLHNTEILSLKELVGRFVLLEDRKKFSLIHLILPLYPDLRNLLASSSCCSVCQGPFLTTWLECVHFISLKKDMNMRSLLTVPVRALLCSYSCFRSDGRSYYGVATK</sequence>
<feature type="domain" description="Disease resistance R13L4/SHOC-2-like LRR" evidence="3">
    <location>
        <begin position="84"/>
        <end position="186"/>
    </location>
</feature>
<dbReference type="PANTHER" id="PTHR48051">
    <property type="match status" value="1"/>
</dbReference>
<dbReference type="EMBL" id="JAHUTI010074731">
    <property type="protein sequence ID" value="MED6256406.1"/>
    <property type="molecule type" value="Genomic_DNA"/>
</dbReference>
<dbReference type="SMART" id="SM00369">
    <property type="entry name" value="LRR_TYP"/>
    <property type="match status" value="8"/>
</dbReference>
<evidence type="ECO:0000259" key="3">
    <source>
        <dbReference type="Pfam" id="PF23598"/>
    </source>
</evidence>
<keyword evidence="1" id="KW-0433">Leucine-rich repeat</keyword>
<dbReference type="SMART" id="SM00364">
    <property type="entry name" value="LRR_BAC"/>
    <property type="match status" value="5"/>
</dbReference>
<gene>
    <name evidence="4" type="ORF">ATANTOWER_025451</name>
</gene>
<reference evidence="4 5" key="1">
    <citation type="submission" date="2021-07" db="EMBL/GenBank/DDBJ databases">
        <authorList>
            <person name="Palmer J.M."/>
        </authorList>
    </citation>
    <scope>NUCLEOTIDE SEQUENCE [LARGE SCALE GENOMIC DNA]</scope>
    <source>
        <strain evidence="4 5">AT_MEX2019</strain>
        <tissue evidence="4">Muscle</tissue>
    </source>
</reference>
<comment type="caution">
    <text evidence="4">The sequence shown here is derived from an EMBL/GenBank/DDBJ whole genome shotgun (WGS) entry which is preliminary data.</text>
</comment>